<evidence type="ECO:0000256" key="1">
    <source>
        <dbReference type="SAM" id="MobiDB-lite"/>
    </source>
</evidence>
<organism evidence="2">
    <name type="scientific">Chromera velia CCMP2878</name>
    <dbReference type="NCBI Taxonomy" id="1169474"/>
    <lineage>
        <taxon>Eukaryota</taxon>
        <taxon>Sar</taxon>
        <taxon>Alveolata</taxon>
        <taxon>Colpodellida</taxon>
        <taxon>Chromeraceae</taxon>
        <taxon>Chromera</taxon>
    </lineage>
</organism>
<protein>
    <submittedName>
        <fullName evidence="2">Uncharacterized protein</fullName>
    </submittedName>
</protein>
<dbReference type="AlphaFoldDB" id="A0A0G4H816"/>
<feature type="compositionally biased region" description="Basic and acidic residues" evidence="1">
    <location>
        <begin position="318"/>
        <end position="327"/>
    </location>
</feature>
<dbReference type="VEuPathDB" id="CryptoDB:Cvel_25088"/>
<name>A0A0G4H816_9ALVE</name>
<evidence type="ECO:0000313" key="2">
    <source>
        <dbReference type="EMBL" id="CEM40039.1"/>
    </source>
</evidence>
<sequence length="416" mass="47518">MEIIYWDPLEGFDPKDGTKNHRVPPDSFFHGRKPSKREKGWIQHKRLKLTPTGAYIMAIIEGFEIDDVFDLTFDWFQKRIFSVYTTELKEADNIRLCRCLTDGGFTNKTWSPNKKFCPIAVSHQKEKGNNEGGETKKQSQKEIDTEKLEGYKMEVWAKMKEKADGVHCKKASVREGYQKLIVERKRAMKAKQGDPFACRLLSGTGHTVAVEIECVKNCKGSVFTIHKESNSGEWILAGVTQHLDRCKKHNEIMKDEYHIYTEAEAETEEVKINTENVQFRGIGFYVPEKKEGEEKEGGEIEDEEEDDDEFEGSSDEAFESKDERSCASDEEDADEEDEKEGDEDEEDKKSEDDDMQTLLEDVAETLEEGWGALYKDGVLYFAGEDQLINGSDEGAIATHSAKFGKVLWFIPQVHLA</sequence>
<feature type="region of interest" description="Disordered" evidence="1">
    <location>
        <begin position="285"/>
        <end position="355"/>
    </location>
</feature>
<feature type="compositionally biased region" description="Acidic residues" evidence="1">
    <location>
        <begin position="299"/>
        <end position="317"/>
    </location>
</feature>
<gene>
    <name evidence="2" type="ORF">Cvel_25088</name>
</gene>
<accession>A0A0G4H816</accession>
<feature type="compositionally biased region" description="Basic and acidic residues" evidence="1">
    <location>
        <begin position="287"/>
        <end position="298"/>
    </location>
</feature>
<reference evidence="2" key="1">
    <citation type="submission" date="2014-11" db="EMBL/GenBank/DDBJ databases">
        <authorList>
            <person name="Otto D Thomas"/>
            <person name="Naeem Raeece"/>
        </authorList>
    </citation>
    <scope>NUCLEOTIDE SEQUENCE</scope>
</reference>
<proteinExistence type="predicted"/>
<feature type="compositionally biased region" description="Acidic residues" evidence="1">
    <location>
        <begin position="328"/>
        <end position="346"/>
    </location>
</feature>
<dbReference type="EMBL" id="CDMZ01001979">
    <property type="protein sequence ID" value="CEM40039.1"/>
    <property type="molecule type" value="Genomic_DNA"/>
</dbReference>